<keyword evidence="16" id="KW-1185">Reference proteome</keyword>
<dbReference type="InterPro" id="IPR001100">
    <property type="entry name" value="Pyr_nuc-diS_OxRdtase"/>
</dbReference>
<evidence type="ECO:0000256" key="12">
    <source>
        <dbReference type="RuleBase" id="RU365040"/>
    </source>
</evidence>
<organism evidence="15 16">
    <name type="scientific">Pseudomonas monsensis</name>
    <dbReference type="NCBI Taxonomy" id="2745509"/>
    <lineage>
        <taxon>Bacteria</taxon>
        <taxon>Pseudomonadati</taxon>
        <taxon>Pseudomonadota</taxon>
        <taxon>Gammaproteobacteria</taxon>
        <taxon>Pseudomonadales</taxon>
        <taxon>Pseudomonadaceae</taxon>
        <taxon>Pseudomonas</taxon>
    </lineage>
</organism>
<dbReference type="PIRSF" id="PIRSF000350">
    <property type="entry name" value="Mercury_reductase_MerA"/>
    <property type="match status" value="1"/>
</dbReference>
<dbReference type="Pfam" id="PF02852">
    <property type="entry name" value="Pyr_redox_dim"/>
    <property type="match status" value="1"/>
</dbReference>
<dbReference type="InterPro" id="IPR046952">
    <property type="entry name" value="GSHR/TRXR-like"/>
</dbReference>
<protein>
    <recommendedName>
        <fullName evidence="12">Glutathione reductase</fullName>
        <shortName evidence="12">GRase</shortName>
        <ecNumber evidence="12">1.8.1.7</ecNumber>
    </recommendedName>
</protein>
<evidence type="ECO:0000256" key="7">
    <source>
        <dbReference type="ARBA" id="ARBA00023002"/>
    </source>
</evidence>
<evidence type="ECO:0000256" key="11">
    <source>
        <dbReference type="RuleBase" id="RU003691"/>
    </source>
</evidence>
<dbReference type="PROSITE" id="PS00076">
    <property type="entry name" value="PYRIDINE_REDOX_1"/>
    <property type="match status" value="1"/>
</dbReference>
<dbReference type="SUPFAM" id="SSF55424">
    <property type="entry name" value="FAD/NAD-linked reductases, dimerisation (C-terminal) domain"/>
    <property type="match status" value="1"/>
</dbReference>
<dbReference type="InterPro" id="IPR023753">
    <property type="entry name" value="FAD/NAD-binding_dom"/>
</dbReference>
<evidence type="ECO:0000313" key="16">
    <source>
        <dbReference type="Proteomes" id="UP001207830"/>
    </source>
</evidence>
<comment type="function">
    <text evidence="12">Catalyzes the reduction of glutathione disulfide (GSSG) to reduced glutathione (GSH).</text>
</comment>
<comment type="similarity">
    <text evidence="2 11">Belongs to the class-I pyridine nucleotide-disulfide oxidoreductase family.</text>
</comment>
<keyword evidence="9 11" id="KW-0676">Redox-active center</keyword>
<dbReference type="InterPro" id="IPR016156">
    <property type="entry name" value="FAD/NAD-linked_Rdtase_dimer_sf"/>
</dbReference>
<evidence type="ECO:0000256" key="9">
    <source>
        <dbReference type="ARBA" id="ARBA00023284"/>
    </source>
</evidence>
<keyword evidence="6 12" id="KW-0521">NADP</keyword>
<dbReference type="InterPro" id="IPR036188">
    <property type="entry name" value="FAD/NAD-bd_sf"/>
</dbReference>
<evidence type="ECO:0000256" key="2">
    <source>
        <dbReference type="ARBA" id="ARBA00007532"/>
    </source>
</evidence>
<dbReference type="RefSeq" id="WP_267794956.1">
    <property type="nucleotide sequence ID" value="NZ_JANIGP010000001.1"/>
</dbReference>
<comment type="subunit">
    <text evidence="3">Homodimer.</text>
</comment>
<feature type="domain" description="FAD/NAD(P)-binding" evidence="14">
    <location>
        <begin position="6"/>
        <end position="317"/>
    </location>
</feature>
<keyword evidence="7 11" id="KW-0560">Oxidoreductase</keyword>
<evidence type="ECO:0000256" key="10">
    <source>
        <dbReference type="ARBA" id="ARBA00049142"/>
    </source>
</evidence>
<keyword evidence="4 11" id="KW-0285">Flavoprotein</keyword>
<dbReference type="NCBIfam" id="NF004776">
    <property type="entry name" value="PRK06116.1"/>
    <property type="match status" value="1"/>
</dbReference>
<dbReference type="Gene3D" id="3.30.390.30">
    <property type="match status" value="1"/>
</dbReference>
<dbReference type="Pfam" id="PF07992">
    <property type="entry name" value="Pyr_redox_2"/>
    <property type="match status" value="1"/>
</dbReference>
<evidence type="ECO:0000259" key="13">
    <source>
        <dbReference type="Pfam" id="PF02852"/>
    </source>
</evidence>
<dbReference type="EC" id="1.8.1.7" evidence="12"/>
<dbReference type="GO" id="GO:0004362">
    <property type="term" value="F:glutathione-disulfide reductase (NADPH) activity"/>
    <property type="evidence" value="ECO:0007669"/>
    <property type="project" value="UniProtKB-EC"/>
</dbReference>
<evidence type="ECO:0000256" key="4">
    <source>
        <dbReference type="ARBA" id="ARBA00022630"/>
    </source>
</evidence>
<dbReference type="NCBIfam" id="TIGR01424">
    <property type="entry name" value="gluta_reduc_2"/>
    <property type="match status" value="1"/>
</dbReference>
<evidence type="ECO:0000259" key="14">
    <source>
        <dbReference type="Pfam" id="PF07992"/>
    </source>
</evidence>
<sequence length="452" mass="49184">MAYDFDLYVIGAGSGGVRAARFAAGFGAKVAVAESRYLGGTCVNVGCVPKKLLVYGAHFAEDFEQSSGFGWSLGEANFDWATLIANKDREINRLNGIYRNLLVNSGVTLHEAHAKIVGPHEVEINGKRFTAKNILIATGGWPQIPQIPGHEHAISSNQAFFLKELPKRVLVVGGGYIAVEFAGIFHGLGANTTLLYRGDLFLRGFDGSVRKHLQEELTKRGMDLQFNADIARIDKQADGSLKATLKDGRVLEADCVFYATGRRPMLDNLGLENTDVQLNDKGFIEVDEQYQTSEPSILALGDVIGRVQLTPVALAEGMAVARRLFKPEQYRPVDYKMIPTAVFSLPNIGTVGLTEEEAREAGHDVVIYESRFRPMKLTLTECQEKTLMKLVVDGKTDKVLGCHMVGPDAGEIVQGLAIALKAGATKRDFDDTIGVHPTAAEEFVTMRTPVGA</sequence>
<dbReference type="InterPro" id="IPR004099">
    <property type="entry name" value="Pyr_nucl-diS_OxRdtase_dimer"/>
</dbReference>
<evidence type="ECO:0000256" key="5">
    <source>
        <dbReference type="ARBA" id="ARBA00022827"/>
    </source>
</evidence>
<dbReference type="SUPFAM" id="SSF51905">
    <property type="entry name" value="FAD/NAD(P)-binding domain"/>
    <property type="match status" value="1"/>
</dbReference>
<dbReference type="Gene3D" id="3.50.50.60">
    <property type="entry name" value="FAD/NAD(P)-binding domain"/>
    <property type="match status" value="2"/>
</dbReference>
<dbReference type="EMBL" id="JANIGP010000001">
    <property type="protein sequence ID" value="MCY0106967.1"/>
    <property type="molecule type" value="Genomic_DNA"/>
</dbReference>
<dbReference type="PRINTS" id="PR00368">
    <property type="entry name" value="FADPNR"/>
</dbReference>
<proteinExistence type="inferred from homology"/>
<evidence type="ECO:0000313" key="15">
    <source>
        <dbReference type="EMBL" id="MCY0106967.1"/>
    </source>
</evidence>
<gene>
    <name evidence="15" type="primary">gorA</name>
    <name evidence="15" type="ORF">NQF78_01485</name>
</gene>
<evidence type="ECO:0000256" key="3">
    <source>
        <dbReference type="ARBA" id="ARBA00011738"/>
    </source>
</evidence>
<dbReference type="PANTHER" id="PTHR42737">
    <property type="entry name" value="GLUTATHIONE REDUCTASE"/>
    <property type="match status" value="1"/>
</dbReference>
<keyword evidence="8" id="KW-1015">Disulfide bond</keyword>
<name>A0ABT3YN92_9PSED</name>
<keyword evidence="5 11" id="KW-0274">FAD</keyword>
<evidence type="ECO:0000256" key="8">
    <source>
        <dbReference type="ARBA" id="ARBA00023157"/>
    </source>
</evidence>
<reference evidence="15 16" key="1">
    <citation type="submission" date="2022-07" db="EMBL/GenBank/DDBJ databases">
        <title>Characterization of plant growth promoting rhizobacteria (PGPR) for use as bioinoculants in agriculture.</title>
        <authorList>
            <person name="Hassen A.I."/>
            <person name="Pierneef R."/>
        </authorList>
    </citation>
    <scope>NUCLEOTIDE SEQUENCE [LARGE SCALE GENOMIC DNA]</scope>
    <source>
        <strain evidence="15 16">SARCC-3054</strain>
    </source>
</reference>
<accession>A0ABT3YN92</accession>
<comment type="caution">
    <text evidence="15">The sequence shown here is derived from an EMBL/GenBank/DDBJ whole genome shotgun (WGS) entry which is preliminary data.</text>
</comment>
<evidence type="ECO:0000256" key="6">
    <source>
        <dbReference type="ARBA" id="ARBA00022857"/>
    </source>
</evidence>
<dbReference type="PANTHER" id="PTHR42737:SF2">
    <property type="entry name" value="GLUTATHIONE REDUCTASE"/>
    <property type="match status" value="1"/>
</dbReference>
<comment type="cofactor">
    <cofactor evidence="1 12">
        <name>FAD</name>
        <dbReference type="ChEBI" id="CHEBI:57692"/>
    </cofactor>
</comment>
<dbReference type="InterPro" id="IPR012999">
    <property type="entry name" value="Pyr_OxRdtase_I_AS"/>
</dbReference>
<dbReference type="Proteomes" id="UP001207830">
    <property type="component" value="Unassembled WGS sequence"/>
</dbReference>
<feature type="domain" description="Pyridine nucleotide-disulphide oxidoreductase dimerisation" evidence="13">
    <location>
        <begin position="338"/>
        <end position="446"/>
    </location>
</feature>
<dbReference type="PRINTS" id="PR00411">
    <property type="entry name" value="PNDRDTASEI"/>
</dbReference>
<dbReference type="InterPro" id="IPR006324">
    <property type="entry name" value="GSHR"/>
</dbReference>
<evidence type="ECO:0000256" key="1">
    <source>
        <dbReference type="ARBA" id="ARBA00001974"/>
    </source>
</evidence>
<comment type="catalytic activity">
    <reaction evidence="10 12">
        <text>2 glutathione + NADP(+) = glutathione disulfide + NADPH + H(+)</text>
        <dbReference type="Rhea" id="RHEA:11740"/>
        <dbReference type="ChEBI" id="CHEBI:15378"/>
        <dbReference type="ChEBI" id="CHEBI:57783"/>
        <dbReference type="ChEBI" id="CHEBI:57925"/>
        <dbReference type="ChEBI" id="CHEBI:58297"/>
        <dbReference type="ChEBI" id="CHEBI:58349"/>
        <dbReference type="EC" id="1.8.1.7"/>
    </reaction>
</comment>